<dbReference type="PROSITE" id="PS50093">
    <property type="entry name" value="PKD"/>
    <property type="match status" value="1"/>
</dbReference>
<accession>A0ABV6KUA3</accession>
<feature type="domain" description="PKD" evidence="1">
    <location>
        <begin position="711"/>
        <end position="791"/>
    </location>
</feature>
<evidence type="ECO:0000313" key="2">
    <source>
        <dbReference type="EMBL" id="MFC0476907.1"/>
    </source>
</evidence>
<dbReference type="RefSeq" id="WP_377058661.1">
    <property type="nucleotide sequence ID" value="NZ_JBHLUU010000114.1"/>
</dbReference>
<dbReference type="SUPFAM" id="SSF63825">
    <property type="entry name" value="YWTD domain"/>
    <property type="match status" value="1"/>
</dbReference>
<comment type="caution">
    <text evidence="2">The sequence shown here is derived from an EMBL/GenBank/DDBJ whole genome shotgun (WGS) entry which is preliminary data.</text>
</comment>
<sequence>MRGLKIGSLYKTITIILFALIFFLNNSISAYAGRVYGNGSIHSGFNANRPNNYIDPTIKPPLGHSWKYTTSSAAPTEKGITLTNYRIYFGDGNTLNGFSDQVYRTKINRTDPLESRFRVGNPFQLTYSGGGSVTSSLEQYSDGTELAFYFGTSDGRVGRLYNTTLDHYNGEQRVTLSPQIPAMGAIREIVQNGNMQRVLTMSDSQLVNYDAVNKSAKWWYYLTDKTLTPGRFSGITNFTPNNTYSNVEDSIVVTDNGLDEGWGLIFNGVNNAARTGWQKWNYEIRYNAGIPKHVAYDSATQNIFAIDREGRFYVHNKQGQLQHGTFFYAGDHTTRGYDSVGGVMLTDNYAFVSTLGSTQSLTNRGTITRFDKLNPSAKATYVHESAITTTPYLVSGLLYFGDENGKIWAMNPDTMQLVNWYLDESLSTPRAWYDVGTAVHYILGADNHMIAATDTTIDGFKGRPDFIVSATVNPSNADLNGNRYNFTTSPSEVAFTNHIYNAGTFDYNVYDDFLGKNHQRTNFSIRNTDNNTYVSVNNANISASNVAPSPYQSNSWPTDPRFFQVGAGMTGTQSYRFTPPTEGKYEIITRADSDGEQQEFNEGNNSRTSIIDVVDMRKPTAQSNKTIYKPNETATFTLNKTQLYSFTKYIFEIFNENWQPVYYKESSTFETNQSFSTSYRGKYYYRVSIDNRYGDRIYGDYGTFDVVNQPPIANFIWNPSTLYNDTNVTFTNQSTDPDNDPLTYEWSYQEPGTTTWTSFSTAQHPSKVLNKKGTWGIKLVATDPYGEKSTAIKYPEVINRSPSVTLTYSPSSPYEGDTINVCAKPTDPDNDLIYLTLYSKKGSGAEQVVMTKGSVTPGTDNCYSFVSQYDRYDFRVVATDGQYDATATTWVQVKPLIIKGYVKHTSDWEKEHVQKGHLPSQFYSGETFVLEADVSDYPIEYVNSTLSNALLTNQTTYSKTVPLSYARALVYGGQLYEKSFQEPNTALSQGPKNFIFEVKYTNGIIKRDTVQVEIIGDVLYEGFKFHRRY</sequence>
<dbReference type="EMBL" id="JBHLUU010000114">
    <property type="protein sequence ID" value="MFC0476907.1"/>
    <property type="molecule type" value="Genomic_DNA"/>
</dbReference>
<evidence type="ECO:0000313" key="3">
    <source>
        <dbReference type="Proteomes" id="UP001589738"/>
    </source>
</evidence>
<protein>
    <recommendedName>
        <fullName evidence="1">PKD domain-containing protein</fullName>
    </recommendedName>
</protein>
<dbReference type="Gene3D" id="2.60.40.10">
    <property type="entry name" value="Immunoglobulins"/>
    <property type="match status" value="2"/>
</dbReference>
<proteinExistence type="predicted"/>
<dbReference type="SUPFAM" id="SSF49299">
    <property type="entry name" value="PKD domain"/>
    <property type="match status" value="1"/>
</dbReference>
<organism evidence="2 3">
    <name type="scientific">Robertmurraya beringensis</name>
    <dbReference type="NCBI Taxonomy" id="641660"/>
    <lineage>
        <taxon>Bacteria</taxon>
        <taxon>Bacillati</taxon>
        <taxon>Bacillota</taxon>
        <taxon>Bacilli</taxon>
        <taxon>Bacillales</taxon>
        <taxon>Bacillaceae</taxon>
        <taxon>Robertmurraya</taxon>
    </lineage>
</organism>
<dbReference type="Proteomes" id="UP001589738">
    <property type="component" value="Unassembled WGS sequence"/>
</dbReference>
<reference evidence="2 3" key="1">
    <citation type="submission" date="2024-09" db="EMBL/GenBank/DDBJ databases">
        <authorList>
            <person name="Sun Q."/>
            <person name="Mori K."/>
        </authorList>
    </citation>
    <scope>NUCLEOTIDE SEQUENCE [LARGE SCALE GENOMIC DNA]</scope>
    <source>
        <strain evidence="2 3">CGMCC 1.9126</strain>
    </source>
</reference>
<evidence type="ECO:0000259" key="1">
    <source>
        <dbReference type="PROSITE" id="PS50093"/>
    </source>
</evidence>
<gene>
    <name evidence="2" type="ORF">ACFFHF_17020</name>
</gene>
<dbReference type="InterPro" id="IPR000601">
    <property type="entry name" value="PKD_dom"/>
</dbReference>
<dbReference type="InterPro" id="IPR035986">
    <property type="entry name" value="PKD_dom_sf"/>
</dbReference>
<dbReference type="SMART" id="SM00089">
    <property type="entry name" value="PKD"/>
    <property type="match status" value="1"/>
</dbReference>
<name>A0ABV6KUA3_9BACI</name>
<dbReference type="InterPro" id="IPR013783">
    <property type="entry name" value="Ig-like_fold"/>
</dbReference>
<dbReference type="InterPro" id="IPR022409">
    <property type="entry name" value="PKD/Chitinase_dom"/>
</dbReference>
<keyword evidence="3" id="KW-1185">Reference proteome</keyword>